<dbReference type="Gene3D" id="3.90.226.10">
    <property type="entry name" value="2-enoyl-CoA Hydratase, Chain A, domain 1"/>
    <property type="match status" value="2"/>
</dbReference>
<dbReference type="InterPro" id="IPR034733">
    <property type="entry name" value="AcCoA_carboxyl_beta"/>
</dbReference>
<protein>
    <submittedName>
        <fullName evidence="4">Acyl-CoA carboxylase subunit beta</fullName>
    </submittedName>
</protein>
<proteinExistence type="inferred from homology"/>
<dbReference type="InterPro" id="IPR051047">
    <property type="entry name" value="AccD/PCCB"/>
</dbReference>
<dbReference type="PANTHER" id="PTHR43842:SF2">
    <property type="entry name" value="PROPIONYL-COA CARBOXYLASE BETA CHAIN, MITOCHONDRIAL"/>
    <property type="match status" value="1"/>
</dbReference>
<feature type="domain" description="CoA carboxyltransferase N-terminal" evidence="2">
    <location>
        <begin position="3"/>
        <end position="264"/>
    </location>
</feature>
<dbReference type="EMBL" id="LSTQ01000024">
    <property type="protein sequence ID" value="OAH26048.1"/>
    <property type="molecule type" value="Genomic_DNA"/>
</dbReference>
<dbReference type="OrthoDB" id="4434131at2"/>
<dbReference type="InterPro" id="IPR011763">
    <property type="entry name" value="COA_CT_C"/>
</dbReference>
<evidence type="ECO:0000313" key="5">
    <source>
        <dbReference type="Proteomes" id="UP000076947"/>
    </source>
</evidence>
<name>A0A177IB41_9CORY</name>
<dbReference type="PROSITE" id="PS50980">
    <property type="entry name" value="COA_CT_NTER"/>
    <property type="match status" value="1"/>
</dbReference>
<dbReference type="Proteomes" id="UP000076947">
    <property type="component" value="Unassembled WGS sequence"/>
</dbReference>
<feature type="domain" description="CoA carboxyltransferase C-terminal" evidence="3">
    <location>
        <begin position="278"/>
        <end position="513"/>
    </location>
</feature>
<dbReference type="Pfam" id="PF01039">
    <property type="entry name" value="Carboxyl_trans"/>
    <property type="match status" value="1"/>
</dbReference>
<dbReference type="GO" id="GO:0004658">
    <property type="term" value="F:propionyl-CoA carboxylase activity"/>
    <property type="evidence" value="ECO:0007669"/>
    <property type="project" value="TreeGrafter"/>
</dbReference>
<dbReference type="SUPFAM" id="SSF52096">
    <property type="entry name" value="ClpP/crotonase"/>
    <property type="match status" value="2"/>
</dbReference>
<organism evidence="4 5">
    <name type="scientific">Corynebacterium stationis</name>
    <dbReference type="NCBI Taxonomy" id="1705"/>
    <lineage>
        <taxon>Bacteria</taxon>
        <taxon>Bacillati</taxon>
        <taxon>Actinomycetota</taxon>
        <taxon>Actinomycetes</taxon>
        <taxon>Mycobacteriales</taxon>
        <taxon>Corynebacteriaceae</taxon>
        <taxon>Corynebacterium</taxon>
    </lineage>
</organism>
<sequence>MTNKPDLKTTAGKIEDLERRLTESVHPLGEGADDAGQDAGQLTARTRIDALLDADSFVETDALARHRSVDFNREHNKPLTDGVVTGYGTIDGRKVCVFSQDETIFDGTLGEVYGEKVIKLYDLALKTGVPIVGIHASAGPRVEEGIVTLGMYGRIMARATSASGLIPQVSVVVGDTEGMASFLPGWSDIVIMTTQSALHQARPSAVAQVFGEEVTAAELGGAAVHADNGTAQLVAETDELALVMARDVLGYLPVNNRAEAPRTEADIMAGSIAENISENDKKLLSIIPDEDSSAYDMRDVIDNIVDEASFFEISGSFADNVLTGFARIEGRSVGIVANQPLAGAGAIDSAAAEKAARFIRTCDAFNTPVVTFVDSPGFIPSVEVEKAGLVRRATKLAYAYAEASVGKITVITRKAFGPAYVFMGSKDLGADLAYGWPTAEIAVTQTSQAAESIYGAEATEEQKAALEDKFMGPYQAAERGMVDAVISPDATRGHLIEGLRLLERKVVPAALKKHGNITL</sequence>
<dbReference type="InterPro" id="IPR011762">
    <property type="entry name" value="COA_CT_N"/>
</dbReference>
<dbReference type="AlphaFoldDB" id="A0A177IB41"/>
<evidence type="ECO:0000259" key="2">
    <source>
        <dbReference type="PROSITE" id="PS50980"/>
    </source>
</evidence>
<dbReference type="GO" id="GO:0009317">
    <property type="term" value="C:acetyl-CoA carboxylase complex"/>
    <property type="evidence" value="ECO:0007669"/>
    <property type="project" value="TreeGrafter"/>
</dbReference>
<evidence type="ECO:0000256" key="1">
    <source>
        <dbReference type="ARBA" id="ARBA00006102"/>
    </source>
</evidence>
<comment type="similarity">
    <text evidence="1">Belongs to the AccD/PCCB family.</text>
</comment>
<dbReference type="PROSITE" id="PS50989">
    <property type="entry name" value="COA_CT_CTER"/>
    <property type="match status" value="1"/>
</dbReference>
<accession>A0A177IB41</accession>
<dbReference type="RefSeq" id="WP_066840339.1">
    <property type="nucleotide sequence ID" value="NZ_LSTQ01000024.1"/>
</dbReference>
<dbReference type="PANTHER" id="PTHR43842">
    <property type="entry name" value="PROPIONYL-COA CARBOXYLASE BETA CHAIN"/>
    <property type="match status" value="1"/>
</dbReference>
<gene>
    <name evidence="4" type="ORF">AYJ05_00945</name>
</gene>
<keyword evidence="5" id="KW-1185">Reference proteome</keyword>
<reference evidence="5" key="1">
    <citation type="submission" date="2016-02" db="EMBL/GenBank/DDBJ databases">
        <authorList>
            <person name="Kaur G."/>
            <person name="Nair G.R."/>
            <person name="Mayilraj S."/>
        </authorList>
    </citation>
    <scope>NUCLEOTIDE SEQUENCE [LARGE SCALE GENOMIC DNA]</scope>
    <source>
        <strain evidence="5">GA-15</strain>
    </source>
</reference>
<evidence type="ECO:0000259" key="3">
    <source>
        <dbReference type="PROSITE" id="PS50989"/>
    </source>
</evidence>
<comment type="caution">
    <text evidence="4">The sequence shown here is derived from an EMBL/GenBank/DDBJ whole genome shotgun (WGS) entry which is preliminary data.</text>
</comment>
<evidence type="ECO:0000313" key="4">
    <source>
        <dbReference type="EMBL" id="OAH26048.1"/>
    </source>
</evidence>
<dbReference type="STRING" id="1705.CA21670_02445"/>
<dbReference type="InterPro" id="IPR029045">
    <property type="entry name" value="ClpP/crotonase-like_dom_sf"/>
</dbReference>